<proteinExistence type="predicted"/>
<reference evidence="1 2" key="2">
    <citation type="journal article" date="2014" name="BMC Genomics">
        <title>An improved genome release (version Mt4.0) for the model legume Medicago truncatula.</title>
        <authorList>
            <person name="Tang H."/>
            <person name="Krishnakumar V."/>
            <person name="Bidwell S."/>
            <person name="Rosen B."/>
            <person name="Chan A."/>
            <person name="Zhou S."/>
            <person name="Gentzbittel L."/>
            <person name="Childs K.L."/>
            <person name="Yandell M."/>
            <person name="Gundlach H."/>
            <person name="Mayer K.F."/>
            <person name="Schwartz D.C."/>
            <person name="Town C.D."/>
        </authorList>
    </citation>
    <scope>GENOME REANNOTATION</scope>
    <source>
        <strain evidence="2">cv. Jemalong A17</strain>
    </source>
</reference>
<sequence length="323" mass="34983">RCAIDAQFRQSRLSARRAGYGYVPETFPHHCAPRCRPCDADTLFPLRFAPHGTCLAVDPVPLAQTNFARTTNASAACNDIETNGESDRAAGAACRRRTSRACRIGHAHGQRVPDPSNSKRACKVSCRGSHHAWRRRPHALARRARHMSGEAPVKTTVNQWAFVAVVFAASAHAQEIYLQGGTQGVGIGAAVSFNSMLGAHADFNAIDLSHDFTVAGNRYQDDLKLRQGGLYADIFPWRGSGFRATLGLRFNDDELRGVSVPTNGTYVFGGKRYPALPGMYAVAEARYPTVMPYFGIGYGHRPASKGLGFVADLGVAYGIPKCS</sequence>
<gene>
    <name evidence="1" type="ORF">MTR_2110s0010</name>
</gene>
<protein>
    <submittedName>
        <fullName evidence="1">Outer membrane insertion protein C, putative</fullName>
    </submittedName>
</protein>
<organism evidence="1 2">
    <name type="scientific">Medicago truncatula</name>
    <name type="common">Barrel medic</name>
    <name type="synonym">Medicago tribuloides</name>
    <dbReference type="NCBI Taxonomy" id="3880"/>
    <lineage>
        <taxon>Eukaryota</taxon>
        <taxon>Viridiplantae</taxon>
        <taxon>Streptophyta</taxon>
        <taxon>Embryophyta</taxon>
        <taxon>Tracheophyta</taxon>
        <taxon>Spermatophyta</taxon>
        <taxon>Magnoliopsida</taxon>
        <taxon>eudicotyledons</taxon>
        <taxon>Gunneridae</taxon>
        <taxon>Pentapetalae</taxon>
        <taxon>rosids</taxon>
        <taxon>fabids</taxon>
        <taxon>Fabales</taxon>
        <taxon>Fabaceae</taxon>
        <taxon>Papilionoideae</taxon>
        <taxon>50 kb inversion clade</taxon>
        <taxon>NPAAA clade</taxon>
        <taxon>Hologalegina</taxon>
        <taxon>IRL clade</taxon>
        <taxon>Trifolieae</taxon>
        <taxon>Medicago</taxon>
    </lineage>
</organism>
<feature type="non-terminal residue" evidence="1">
    <location>
        <position position="1"/>
    </location>
</feature>
<evidence type="ECO:0000313" key="1">
    <source>
        <dbReference type="EMBL" id="KEH15132.1"/>
    </source>
</evidence>
<dbReference type="Proteomes" id="UP000002051">
    <property type="component" value="Unassembled WGS sequence"/>
</dbReference>
<name>A0A072TCH8_MEDTR</name>
<feature type="non-terminal residue" evidence="1">
    <location>
        <position position="323"/>
    </location>
</feature>
<dbReference type="HOGENOM" id="CLU_864908_0_0_1"/>
<accession>A0A072TCH8</accession>
<evidence type="ECO:0000313" key="2">
    <source>
        <dbReference type="Proteomes" id="UP000002051"/>
    </source>
</evidence>
<keyword evidence="2" id="KW-1185">Reference proteome</keyword>
<dbReference type="EMBL" id="KL404834">
    <property type="protein sequence ID" value="KEH15132.1"/>
    <property type="molecule type" value="Genomic_DNA"/>
</dbReference>
<dbReference type="Gene3D" id="2.40.160.170">
    <property type="match status" value="1"/>
</dbReference>
<dbReference type="AlphaFoldDB" id="A0A072TCH8"/>
<reference evidence="1 2" key="1">
    <citation type="journal article" date="2011" name="Nature">
        <title>The Medicago genome provides insight into the evolution of rhizobial symbioses.</title>
        <authorList>
            <person name="Young N.D."/>
            <person name="Debelle F."/>
            <person name="Oldroyd G.E."/>
            <person name="Geurts R."/>
            <person name="Cannon S.B."/>
            <person name="Udvardi M.K."/>
            <person name="Benedito V.A."/>
            <person name="Mayer K.F."/>
            <person name="Gouzy J."/>
            <person name="Schoof H."/>
            <person name="Van de Peer Y."/>
            <person name="Proost S."/>
            <person name="Cook D.R."/>
            <person name="Meyers B.C."/>
            <person name="Spannagl M."/>
            <person name="Cheung F."/>
            <person name="De Mita S."/>
            <person name="Krishnakumar V."/>
            <person name="Gundlach H."/>
            <person name="Zhou S."/>
            <person name="Mudge J."/>
            <person name="Bharti A.K."/>
            <person name="Murray J.D."/>
            <person name="Naoumkina M.A."/>
            <person name="Rosen B."/>
            <person name="Silverstein K.A."/>
            <person name="Tang H."/>
            <person name="Rombauts S."/>
            <person name="Zhao P.X."/>
            <person name="Zhou P."/>
            <person name="Barbe V."/>
            <person name="Bardou P."/>
            <person name="Bechner M."/>
            <person name="Bellec A."/>
            <person name="Berger A."/>
            <person name="Berges H."/>
            <person name="Bidwell S."/>
            <person name="Bisseling T."/>
            <person name="Choisne N."/>
            <person name="Couloux A."/>
            <person name="Denny R."/>
            <person name="Deshpande S."/>
            <person name="Dai X."/>
            <person name="Doyle J.J."/>
            <person name="Dudez A.M."/>
            <person name="Farmer A.D."/>
            <person name="Fouteau S."/>
            <person name="Franken C."/>
            <person name="Gibelin C."/>
            <person name="Gish J."/>
            <person name="Goldstein S."/>
            <person name="Gonzalez A.J."/>
            <person name="Green P.J."/>
            <person name="Hallab A."/>
            <person name="Hartog M."/>
            <person name="Hua A."/>
            <person name="Humphray S.J."/>
            <person name="Jeong D.H."/>
            <person name="Jing Y."/>
            <person name="Jocker A."/>
            <person name="Kenton S.M."/>
            <person name="Kim D.J."/>
            <person name="Klee K."/>
            <person name="Lai H."/>
            <person name="Lang C."/>
            <person name="Lin S."/>
            <person name="Macmil S.L."/>
            <person name="Magdelenat G."/>
            <person name="Matthews L."/>
            <person name="McCorrison J."/>
            <person name="Monaghan E.L."/>
            <person name="Mun J.H."/>
            <person name="Najar F.Z."/>
            <person name="Nicholson C."/>
            <person name="Noirot C."/>
            <person name="O'Bleness M."/>
            <person name="Paule C.R."/>
            <person name="Poulain J."/>
            <person name="Prion F."/>
            <person name="Qin B."/>
            <person name="Qu C."/>
            <person name="Retzel E.F."/>
            <person name="Riddle C."/>
            <person name="Sallet E."/>
            <person name="Samain S."/>
            <person name="Samson N."/>
            <person name="Sanders I."/>
            <person name="Saurat O."/>
            <person name="Scarpelli C."/>
            <person name="Schiex T."/>
            <person name="Segurens B."/>
            <person name="Severin A.J."/>
            <person name="Sherrier D.J."/>
            <person name="Shi R."/>
            <person name="Sims S."/>
            <person name="Singer S.R."/>
            <person name="Sinharoy S."/>
            <person name="Sterck L."/>
            <person name="Viollet A."/>
            <person name="Wang B.B."/>
            <person name="Wang K."/>
            <person name="Wang M."/>
            <person name="Wang X."/>
            <person name="Warfsmann J."/>
            <person name="Weissenbach J."/>
            <person name="White D.D."/>
            <person name="White J.D."/>
            <person name="Wiley G.B."/>
            <person name="Wincker P."/>
            <person name="Xing Y."/>
            <person name="Yang L."/>
            <person name="Yao Z."/>
            <person name="Ying F."/>
            <person name="Zhai J."/>
            <person name="Zhou L."/>
            <person name="Zuber A."/>
            <person name="Denarie J."/>
            <person name="Dixon R.A."/>
            <person name="May G.D."/>
            <person name="Schwartz D.C."/>
            <person name="Rogers J."/>
            <person name="Quetier F."/>
            <person name="Town C.D."/>
            <person name="Roe B.A."/>
        </authorList>
    </citation>
    <scope>NUCLEOTIDE SEQUENCE [LARGE SCALE GENOMIC DNA]</scope>
    <source>
        <strain evidence="2">cv. Jemalong A17</strain>
    </source>
</reference>